<dbReference type="NCBIfam" id="NF033573">
    <property type="entry name" value="transpos_IS200"/>
    <property type="match status" value="1"/>
</dbReference>
<reference evidence="2 3" key="1">
    <citation type="journal article" date="2016" name="Nat. Commun.">
        <title>Thousands of microbial genomes shed light on interconnected biogeochemical processes in an aquifer system.</title>
        <authorList>
            <person name="Anantharaman K."/>
            <person name="Brown C.T."/>
            <person name="Hug L.A."/>
            <person name="Sharon I."/>
            <person name="Castelle C.J."/>
            <person name="Probst A.J."/>
            <person name="Thomas B.C."/>
            <person name="Singh A."/>
            <person name="Wilkins M.J."/>
            <person name="Karaoz U."/>
            <person name="Brodie E.L."/>
            <person name="Williams K.H."/>
            <person name="Hubbard S.S."/>
            <person name="Banfield J.F."/>
        </authorList>
    </citation>
    <scope>NUCLEOTIDE SEQUENCE [LARGE SCALE GENOMIC DNA]</scope>
</reference>
<comment type="caution">
    <text evidence="2">The sequence shown here is derived from an EMBL/GenBank/DDBJ whole genome shotgun (WGS) entry which is preliminary data.</text>
</comment>
<dbReference type="Proteomes" id="UP000176260">
    <property type="component" value="Unassembled WGS sequence"/>
</dbReference>
<dbReference type="GO" id="GO:0004803">
    <property type="term" value="F:transposase activity"/>
    <property type="evidence" value="ECO:0007669"/>
    <property type="project" value="InterPro"/>
</dbReference>
<dbReference type="SUPFAM" id="SSF143422">
    <property type="entry name" value="Transposase IS200-like"/>
    <property type="match status" value="1"/>
</dbReference>
<dbReference type="PANTHER" id="PTHR33360">
    <property type="entry name" value="TRANSPOSASE FOR INSERTION SEQUENCE ELEMENT IS200"/>
    <property type="match status" value="1"/>
</dbReference>
<dbReference type="Pfam" id="PF01797">
    <property type="entry name" value="Y1_Tnp"/>
    <property type="match status" value="1"/>
</dbReference>
<dbReference type="GO" id="GO:0003677">
    <property type="term" value="F:DNA binding"/>
    <property type="evidence" value="ECO:0007669"/>
    <property type="project" value="InterPro"/>
</dbReference>
<dbReference type="AlphaFoldDB" id="A0A1G1XPQ8"/>
<accession>A0A1G1XPQ8</accession>
<dbReference type="EMBL" id="MHIA01000030">
    <property type="protein sequence ID" value="OGY41337.1"/>
    <property type="molecule type" value="Genomic_DNA"/>
</dbReference>
<dbReference type="InterPro" id="IPR002686">
    <property type="entry name" value="Transposase_17"/>
</dbReference>
<evidence type="ECO:0000313" key="2">
    <source>
        <dbReference type="EMBL" id="OGY41337.1"/>
    </source>
</evidence>
<gene>
    <name evidence="2" type="ORF">A2Y67_01190</name>
</gene>
<name>A0A1G1XPQ8_9BACT</name>
<evidence type="ECO:0000259" key="1">
    <source>
        <dbReference type="SMART" id="SM01321"/>
    </source>
</evidence>
<dbReference type="Gene3D" id="3.30.70.1290">
    <property type="entry name" value="Transposase IS200-like"/>
    <property type="match status" value="1"/>
</dbReference>
<dbReference type="GO" id="GO:0006313">
    <property type="term" value="P:DNA transposition"/>
    <property type="evidence" value="ECO:0007669"/>
    <property type="project" value="InterPro"/>
</dbReference>
<dbReference type="PANTHER" id="PTHR33360:SF2">
    <property type="entry name" value="TRANSPOSASE FOR INSERTION SEQUENCE ELEMENT IS200"/>
    <property type="match status" value="1"/>
</dbReference>
<dbReference type="SMART" id="SM01321">
    <property type="entry name" value="Y1_Tnp"/>
    <property type="match status" value="1"/>
</dbReference>
<feature type="domain" description="Transposase IS200-like" evidence="1">
    <location>
        <begin position="12"/>
        <end position="130"/>
    </location>
</feature>
<sequence length="140" mass="16127">MSNLYQSLSHSKWNCKYHVIFVPKKRKRAIYGKIRTELVKILHELAKQKESRITEGNLSIDHVHMCIEIPPKYAVSSVLGFLKGKSAIAIARTIQGKDRNYTGAHFWARGYAVSTVGFDEEIIKKYIREQNENDGQFQQS</sequence>
<proteinExistence type="predicted"/>
<protein>
    <submittedName>
        <fullName evidence="2">Transposase</fullName>
    </submittedName>
</protein>
<evidence type="ECO:0000313" key="3">
    <source>
        <dbReference type="Proteomes" id="UP000176260"/>
    </source>
</evidence>
<dbReference type="InterPro" id="IPR036515">
    <property type="entry name" value="Transposase_17_sf"/>
</dbReference>
<organism evidence="2 3">
    <name type="scientific">Candidatus Buchananbacteria bacterium RBG_13_39_9</name>
    <dbReference type="NCBI Taxonomy" id="1797531"/>
    <lineage>
        <taxon>Bacteria</taxon>
        <taxon>Candidatus Buchananiibacteriota</taxon>
    </lineage>
</organism>